<organism evidence="3 4">
    <name type="scientific">Amycolatopsis pithecellobii</name>
    <dbReference type="NCBI Taxonomy" id="664692"/>
    <lineage>
        <taxon>Bacteria</taxon>
        <taxon>Bacillati</taxon>
        <taxon>Actinomycetota</taxon>
        <taxon>Actinomycetes</taxon>
        <taxon>Pseudonocardiales</taxon>
        <taxon>Pseudonocardiaceae</taxon>
        <taxon>Amycolatopsis</taxon>
    </lineage>
</organism>
<evidence type="ECO:0000259" key="2">
    <source>
        <dbReference type="Pfam" id="PF14016"/>
    </source>
</evidence>
<accession>A0A6N7YVL5</accession>
<keyword evidence="4" id="KW-1185">Reference proteome</keyword>
<dbReference type="OrthoDB" id="3480105at2"/>
<proteinExistence type="predicted"/>
<dbReference type="Pfam" id="PF14016">
    <property type="entry name" value="DUF4232"/>
    <property type="match status" value="1"/>
</dbReference>
<evidence type="ECO:0000313" key="3">
    <source>
        <dbReference type="EMBL" id="MTD55982.1"/>
    </source>
</evidence>
<dbReference type="EMBL" id="WMBA01000028">
    <property type="protein sequence ID" value="MTD55982.1"/>
    <property type="molecule type" value="Genomic_DNA"/>
</dbReference>
<evidence type="ECO:0000256" key="1">
    <source>
        <dbReference type="SAM" id="SignalP"/>
    </source>
</evidence>
<reference evidence="3 4" key="1">
    <citation type="submission" date="2019-11" db="EMBL/GenBank/DDBJ databases">
        <title>Draft genome of Amycolatopsis RM579.</title>
        <authorList>
            <person name="Duangmal K."/>
            <person name="Mingma R."/>
        </authorList>
    </citation>
    <scope>NUCLEOTIDE SEQUENCE [LARGE SCALE GENOMIC DNA]</scope>
    <source>
        <strain evidence="3 4">RM579</strain>
    </source>
</reference>
<comment type="caution">
    <text evidence="3">The sequence shown here is derived from an EMBL/GenBank/DDBJ whole genome shotgun (WGS) entry which is preliminary data.</text>
</comment>
<name>A0A6N7YVL5_9PSEU</name>
<gene>
    <name evidence="3" type="ORF">GKO32_18645</name>
</gene>
<keyword evidence="1" id="KW-0732">Signal</keyword>
<sequence>MNVTWVQRAGIAGMAVAAAAVMAGCSSTGTSAAPAPAAPANATPSVVALSGADSAADAANDENDIKSAAKRVGVPECKHLDTEIVPDTGSPADPPADGQFRVKLAFTNPGQKCVVRGFPGFRFDGEDGTSWDVVRTNEPKLDVVLEPGDRTTANLTYLASDEGTGWHVKSIAVTPPHTYDTRTFPWKEGAILKQDGATHPGTYISPVRAGR</sequence>
<dbReference type="InterPro" id="IPR025326">
    <property type="entry name" value="DUF4232"/>
</dbReference>
<dbReference type="Proteomes" id="UP000440096">
    <property type="component" value="Unassembled WGS sequence"/>
</dbReference>
<protein>
    <submittedName>
        <fullName evidence="3">DUF4232 domain-containing protein</fullName>
    </submittedName>
</protein>
<evidence type="ECO:0000313" key="4">
    <source>
        <dbReference type="Proteomes" id="UP000440096"/>
    </source>
</evidence>
<feature type="signal peptide" evidence="1">
    <location>
        <begin position="1"/>
        <end position="32"/>
    </location>
</feature>
<feature type="domain" description="DUF4232" evidence="2">
    <location>
        <begin position="96"/>
        <end position="190"/>
    </location>
</feature>
<dbReference type="AlphaFoldDB" id="A0A6N7YVL5"/>
<feature type="chain" id="PRO_5026797872" evidence="1">
    <location>
        <begin position="33"/>
        <end position="211"/>
    </location>
</feature>